<evidence type="ECO:0000313" key="2">
    <source>
        <dbReference type="Proteomes" id="UP000499080"/>
    </source>
</evidence>
<comment type="caution">
    <text evidence="1">The sequence shown here is derived from an EMBL/GenBank/DDBJ whole genome shotgun (WGS) entry which is preliminary data.</text>
</comment>
<protein>
    <submittedName>
        <fullName evidence="1">Uncharacterized protein</fullName>
    </submittedName>
</protein>
<proteinExistence type="predicted"/>
<sequence length="142" mass="15756">MRKSRKARAGENAAQINAISSGEKAAFLPRHIAHCVNFGPIGGGNLSAALVSLSLMDEPPLETVDWRREPASYILSPTKQHLLKNKRIQHTNFQTEGVRLLNGFFQVSFECFLCPNSLLICLHPGGVWDVRTTAKQKRTDSE</sequence>
<name>A0A4Y2M9E8_ARAVE</name>
<dbReference type="AlphaFoldDB" id="A0A4Y2M9E8"/>
<organism evidence="1 2">
    <name type="scientific">Araneus ventricosus</name>
    <name type="common">Orbweaver spider</name>
    <name type="synonym">Epeira ventricosa</name>
    <dbReference type="NCBI Taxonomy" id="182803"/>
    <lineage>
        <taxon>Eukaryota</taxon>
        <taxon>Metazoa</taxon>
        <taxon>Ecdysozoa</taxon>
        <taxon>Arthropoda</taxon>
        <taxon>Chelicerata</taxon>
        <taxon>Arachnida</taxon>
        <taxon>Araneae</taxon>
        <taxon>Araneomorphae</taxon>
        <taxon>Entelegynae</taxon>
        <taxon>Araneoidea</taxon>
        <taxon>Araneidae</taxon>
        <taxon>Araneus</taxon>
    </lineage>
</organism>
<gene>
    <name evidence="1" type="ORF">AVEN_224658_1</name>
</gene>
<reference evidence="1 2" key="1">
    <citation type="journal article" date="2019" name="Sci. Rep.">
        <title>Orb-weaving spider Araneus ventricosus genome elucidates the spidroin gene catalogue.</title>
        <authorList>
            <person name="Kono N."/>
            <person name="Nakamura H."/>
            <person name="Ohtoshi R."/>
            <person name="Moran D.A.P."/>
            <person name="Shinohara A."/>
            <person name="Yoshida Y."/>
            <person name="Fujiwara M."/>
            <person name="Mori M."/>
            <person name="Tomita M."/>
            <person name="Arakawa K."/>
        </authorList>
    </citation>
    <scope>NUCLEOTIDE SEQUENCE [LARGE SCALE GENOMIC DNA]</scope>
</reference>
<keyword evidence="2" id="KW-1185">Reference proteome</keyword>
<accession>A0A4Y2M9E8</accession>
<evidence type="ECO:0000313" key="1">
    <source>
        <dbReference type="EMBL" id="GBN23745.1"/>
    </source>
</evidence>
<dbReference type="Proteomes" id="UP000499080">
    <property type="component" value="Unassembled WGS sequence"/>
</dbReference>
<dbReference type="EMBL" id="BGPR01007035">
    <property type="protein sequence ID" value="GBN23745.1"/>
    <property type="molecule type" value="Genomic_DNA"/>
</dbReference>